<keyword evidence="2" id="KW-1185">Reference proteome</keyword>
<dbReference type="STRING" id="1920490.GCA_001895925_03597"/>
<dbReference type="Pfam" id="PF10934">
    <property type="entry name" value="Sheath_initiator"/>
    <property type="match status" value="1"/>
</dbReference>
<evidence type="ECO:0000313" key="2">
    <source>
        <dbReference type="Proteomes" id="UP000238634"/>
    </source>
</evidence>
<gene>
    <name evidence="1" type="ORF">C7B65_06080</name>
</gene>
<organism evidence="1 2">
    <name type="scientific">Phormidesmis priestleyi ULC007</name>
    <dbReference type="NCBI Taxonomy" id="1920490"/>
    <lineage>
        <taxon>Bacteria</taxon>
        <taxon>Bacillati</taxon>
        <taxon>Cyanobacteriota</taxon>
        <taxon>Cyanophyceae</taxon>
        <taxon>Leptolyngbyales</taxon>
        <taxon>Leptolyngbyaceae</taxon>
        <taxon>Phormidesmis</taxon>
    </lineage>
</organism>
<dbReference type="InterPro" id="IPR020288">
    <property type="entry name" value="Sheath_initiator"/>
</dbReference>
<proteinExistence type="predicted"/>
<reference evidence="1 2" key="2">
    <citation type="submission" date="2018-03" db="EMBL/GenBank/DDBJ databases">
        <title>The ancient ancestry and fast evolution of plastids.</title>
        <authorList>
            <person name="Moore K.R."/>
            <person name="Magnabosco C."/>
            <person name="Momper L."/>
            <person name="Gold D.A."/>
            <person name="Bosak T."/>
            <person name="Fournier G.P."/>
        </authorList>
    </citation>
    <scope>NUCLEOTIDE SEQUENCE [LARGE SCALE GENOMIC DNA]</scope>
    <source>
        <strain evidence="1 2">ULC007</strain>
    </source>
</reference>
<dbReference type="SUPFAM" id="SSF160719">
    <property type="entry name" value="gpW/gp25-like"/>
    <property type="match status" value="1"/>
</dbReference>
<comment type="caution">
    <text evidence="1">The sequence shown here is derived from an EMBL/GenBank/DDBJ whole genome shotgun (WGS) entry which is preliminary data.</text>
</comment>
<dbReference type="RefSeq" id="WP_073070684.1">
    <property type="nucleotide sequence ID" value="NZ_MPPI01000008.1"/>
</dbReference>
<dbReference type="OrthoDB" id="583246at2"/>
<dbReference type="EMBL" id="PVWG01000004">
    <property type="protein sequence ID" value="PSB20969.1"/>
    <property type="molecule type" value="Genomic_DNA"/>
</dbReference>
<evidence type="ECO:0008006" key="3">
    <source>
        <dbReference type="Google" id="ProtNLM"/>
    </source>
</evidence>
<name>A0A2T1DKE7_9CYAN</name>
<sequence length="164" mass="18271">MTQIEERWGIDLRLLGNLERQNSRDRANDLSTTQLDLPLAQQTDETAVVDLAVLNGADNLKQALLLRFLTPLGELTALGHPDYGSRLYELIGELNSEVNRNRAKVFVLQALAAEPRVKSVRSVQVTQSQADRTQIDIHVSLRAIDSDTDLNFVFPFFLERGAGG</sequence>
<dbReference type="Gene3D" id="3.10.450.40">
    <property type="match status" value="1"/>
</dbReference>
<reference evidence="1 2" key="1">
    <citation type="submission" date="2018-02" db="EMBL/GenBank/DDBJ databases">
        <authorList>
            <person name="Cohen D.B."/>
            <person name="Kent A.D."/>
        </authorList>
    </citation>
    <scope>NUCLEOTIDE SEQUENCE [LARGE SCALE GENOMIC DNA]</scope>
    <source>
        <strain evidence="1 2">ULC007</strain>
    </source>
</reference>
<evidence type="ECO:0000313" key="1">
    <source>
        <dbReference type="EMBL" id="PSB20969.1"/>
    </source>
</evidence>
<dbReference type="AlphaFoldDB" id="A0A2T1DKE7"/>
<dbReference type="Proteomes" id="UP000238634">
    <property type="component" value="Unassembled WGS sequence"/>
</dbReference>
<protein>
    <recommendedName>
        <fullName evidence="3">IraD/Gp25-like domain-containing protein</fullName>
    </recommendedName>
</protein>
<accession>A0A2T1DKE7</accession>